<dbReference type="AlphaFoldDB" id="A0ABD7JJK0"/>
<name>A0ABD7JJK0_KLEPN</name>
<accession>A0ABD7JJK0</accession>
<sequence>MAMAISWAAVNLSFSHPLILQQMAGKLWRPLFLGSFSFVKSITPIGLSALNGTVVVDVGHQYQIRPLLLQCYPI</sequence>
<organism evidence="1 2">
    <name type="scientific">Klebsiella pneumoniae</name>
    <dbReference type="NCBI Taxonomy" id="573"/>
    <lineage>
        <taxon>Bacteria</taxon>
        <taxon>Pseudomonadati</taxon>
        <taxon>Pseudomonadota</taxon>
        <taxon>Gammaproteobacteria</taxon>
        <taxon>Enterobacterales</taxon>
        <taxon>Enterobacteriaceae</taxon>
        <taxon>Klebsiella/Raoultella group</taxon>
        <taxon>Klebsiella</taxon>
        <taxon>Klebsiella pneumoniae complex</taxon>
    </lineage>
</organism>
<reference evidence="1 2" key="1">
    <citation type="journal article" date="2019" name="Antimicrob. Agents Chemother.">
        <title>Applying Rapid Whole Genome Sequencing to Predict Phenotypic Antimicrobial Susceptibility Testing Results Among Carbapenem-Resistant Klebsiella pneumoniae Clinical Isolates.</title>
        <authorList>
            <person name="Tamma P.D."/>
            <person name="Fan Y."/>
            <person name="Bergman Y."/>
            <person name="Pertea G."/>
            <person name="Kazmi A."/>
            <person name="Lewis S."/>
            <person name="Carroll K.C."/>
            <person name="Schatz M.C."/>
            <person name="Timp W."/>
            <person name="Simner P.J."/>
        </authorList>
    </citation>
    <scope>NUCLEOTIDE SEQUENCE [LARGE SCALE GENOMIC DNA]</scope>
    <source>
        <strain evidence="1 2">KLPN_104</strain>
    </source>
</reference>
<dbReference type="EMBL" id="RDAM01000001">
    <property type="protein sequence ID" value="RRF09017.1"/>
    <property type="molecule type" value="Genomic_DNA"/>
</dbReference>
<comment type="caution">
    <text evidence="1">The sequence shown here is derived from an EMBL/GenBank/DDBJ whole genome shotgun (WGS) entry which is preliminary data.</text>
</comment>
<dbReference type="Proteomes" id="UP000275975">
    <property type="component" value="Unassembled WGS sequence"/>
</dbReference>
<evidence type="ECO:0000313" key="2">
    <source>
        <dbReference type="Proteomes" id="UP000275975"/>
    </source>
</evidence>
<evidence type="ECO:0000313" key="1">
    <source>
        <dbReference type="EMBL" id="RRF09017.1"/>
    </source>
</evidence>
<protein>
    <submittedName>
        <fullName evidence="1">Uncharacterized protein</fullName>
    </submittedName>
</protein>
<gene>
    <name evidence="1" type="ORF">EAO17_23985</name>
</gene>
<proteinExistence type="predicted"/>